<evidence type="ECO:0000313" key="6">
    <source>
        <dbReference type="Proteomes" id="UP001208570"/>
    </source>
</evidence>
<dbReference type="InterPro" id="IPR025875">
    <property type="entry name" value="Leu-rich_rpt_4"/>
</dbReference>
<dbReference type="Pfam" id="PF12799">
    <property type="entry name" value="LRR_4"/>
    <property type="match status" value="1"/>
</dbReference>
<keyword evidence="1" id="KW-0433">Leucine-rich repeat</keyword>
<gene>
    <name evidence="5" type="ORF">LSH36_193g00019</name>
</gene>
<dbReference type="SMART" id="SM00369">
    <property type="entry name" value="LRR_TYP"/>
    <property type="match status" value="9"/>
</dbReference>
<keyword evidence="2" id="KW-0677">Repeat</keyword>
<accession>A0AAD9JSC0</accession>
<evidence type="ECO:0000256" key="3">
    <source>
        <dbReference type="SAM" id="MobiDB-lite"/>
    </source>
</evidence>
<evidence type="ECO:0000256" key="1">
    <source>
        <dbReference type="ARBA" id="ARBA00022614"/>
    </source>
</evidence>
<reference evidence="5" key="1">
    <citation type="journal article" date="2023" name="Mol. Biol. Evol.">
        <title>Third-Generation Sequencing Reveals the Adaptive Role of the Epigenome in Three Deep-Sea Polychaetes.</title>
        <authorList>
            <person name="Perez M."/>
            <person name="Aroh O."/>
            <person name="Sun Y."/>
            <person name="Lan Y."/>
            <person name="Juniper S.K."/>
            <person name="Young C.R."/>
            <person name="Angers B."/>
            <person name="Qian P.Y."/>
        </authorList>
    </citation>
    <scope>NUCLEOTIDE SEQUENCE</scope>
    <source>
        <strain evidence="5">P08H-3</strain>
    </source>
</reference>
<feature type="region of interest" description="Disordered" evidence="3">
    <location>
        <begin position="538"/>
        <end position="560"/>
    </location>
</feature>
<evidence type="ECO:0000256" key="2">
    <source>
        <dbReference type="ARBA" id="ARBA00022737"/>
    </source>
</evidence>
<sequence>MRAQRKWGKRKRSYMEETRKDGNSLADILNRLTCLLGCCCQNATASSGPRDLELRRRTVVNERRIRFCSEQDSIGFIFHGFVDIPPKQTEMDEPSSHIKALVRDVGALMKCKSWEELIGRGVTHLTLEDENDVLKTIPDNVSRMSSLWSFTLKKGKVKTLPNHLFATEIRQLSLQECPLKSIDGIQTMVDLNSLELIRNCIQKLPNDIGVMTALVQLSVTRNSLKAVPPSIGRLENLRTLNLCANAITELPDAVTELIMLSHLDVSHNQLKSLPAKIGKLENLITMILSHNHLEELPQSAAELGKLRHLMLSNNRLSSVPKVISKMPELLTLNTSANHIAEMPAASVSLMALILDKNSLIEVPHPVFLCQRLEKLSLQNNAITELPPLISYLKNLRVLQLDGNPIERLPNELCDLALLKQLTMRETKLRDLPRYFDSLVRLVNVDMDQTQVPFIYRNALRKDGVSGLFQEIVNQRDILDARRQLAEKRQSRVAGEKLAPKVLPKPKIKAIVDSRNLQEPVALQSDVSRNDLDFVDPSVLPPPEFGQSVGNREESWAYGTG</sequence>
<dbReference type="AlphaFoldDB" id="A0AAD9JSC0"/>
<dbReference type="SMART" id="SM00364">
    <property type="entry name" value="LRR_BAC"/>
    <property type="match status" value="6"/>
</dbReference>
<dbReference type="PANTHER" id="PTHR48051">
    <property type="match status" value="1"/>
</dbReference>
<dbReference type="EMBL" id="JAODUP010000193">
    <property type="protein sequence ID" value="KAK2157305.1"/>
    <property type="molecule type" value="Genomic_DNA"/>
</dbReference>
<dbReference type="InterPro" id="IPR003591">
    <property type="entry name" value="Leu-rich_rpt_typical-subtyp"/>
</dbReference>
<organism evidence="5 6">
    <name type="scientific">Paralvinella palmiformis</name>
    <dbReference type="NCBI Taxonomy" id="53620"/>
    <lineage>
        <taxon>Eukaryota</taxon>
        <taxon>Metazoa</taxon>
        <taxon>Spiralia</taxon>
        <taxon>Lophotrochozoa</taxon>
        <taxon>Annelida</taxon>
        <taxon>Polychaeta</taxon>
        <taxon>Sedentaria</taxon>
        <taxon>Canalipalpata</taxon>
        <taxon>Terebellida</taxon>
        <taxon>Terebelliformia</taxon>
        <taxon>Alvinellidae</taxon>
        <taxon>Paralvinella</taxon>
    </lineage>
</organism>
<keyword evidence="6" id="KW-1185">Reference proteome</keyword>
<dbReference type="InterPro" id="IPR055414">
    <property type="entry name" value="LRR_R13L4/SHOC2-like"/>
</dbReference>
<dbReference type="InterPro" id="IPR032675">
    <property type="entry name" value="LRR_dom_sf"/>
</dbReference>
<dbReference type="Gene3D" id="3.80.10.10">
    <property type="entry name" value="Ribonuclease Inhibitor"/>
    <property type="match status" value="2"/>
</dbReference>
<dbReference type="Proteomes" id="UP001208570">
    <property type="component" value="Unassembled WGS sequence"/>
</dbReference>
<proteinExistence type="predicted"/>
<protein>
    <recommendedName>
        <fullName evidence="4">Disease resistance R13L4/SHOC-2-like LRR domain-containing protein</fullName>
    </recommendedName>
</protein>
<dbReference type="PANTHER" id="PTHR48051:SF1">
    <property type="entry name" value="RAS SUPPRESSOR PROTEIN 1"/>
    <property type="match status" value="1"/>
</dbReference>
<dbReference type="Pfam" id="PF23598">
    <property type="entry name" value="LRR_14"/>
    <property type="match status" value="1"/>
</dbReference>
<dbReference type="GO" id="GO:0005737">
    <property type="term" value="C:cytoplasm"/>
    <property type="evidence" value="ECO:0007669"/>
    <property type="project" value="TreeGrafter"/>
</dbReference>
<evidence type="ECO:0000259" key="4">
    <source>
        <dbReference type="Pfam" id="PF23598"/>
    </source>
</evidence>
<feature type="domain" description="Disease resistance R13L4/SHOC-2-like LRR" evidence="4">
    <location>
        <begin position="254"/>
        <end position="335"/>
    </location>
</feature>
<dbReference type="PROSITE" id="PS51450">
    <property type="entry name" value="LRR"/>
    <property type="match status" value="4"/>
</dbReference>
<dbReference type="InterPro" id="IPR001611">
    <property type="entry name" value="Leu-rich_rpt"/>
</dbReference>
<comment type="caution">
    <text evidence="5">The sequence shown here is derived from an EMBL/GenBank/DDBJ whole genome shotgun (WGS) entry which is preliminary data.</text>
</comment>
<dbReference type="SUPFAM" id="SSF52058">
    <property type="entry name" value="L domain-like"/>
    <property type="match status" value="1"/>
</dbReference>
<evidence type="ECO:0000313" key="5">
    <source>
        <dbReference type="EMBL" id="KAK2157305.1"/>
    </source>
</evidence>
<dbReference type="InterPro" id="IPR050216">
    <property type="entry name" value="LRR_domain-containing"/>
</dbReference>
<name>A0AAD9JSC0_9ANNE</name>